<keyword evidence="5" id="KW-1133">Transmembrane helix</keyword>
<dbReference type="InterPro" id="IPR008756">
    <property type="entry name" value="Peptidase_M56"/>
</dbReference>
<organism evidence="11 12">
    <name type="scientific">Anaerocolumna cellulosilytica</name>
    <dbReference type="NCBI Taxonomy" id="433286"/>
    <lineage>
        <taxon>Bacteria</taxon>
        <taxon>Bacillati</taxon>
        <taxon>Bacillota</taxon>
        <taxon>Clostridia</taxon>
        <taxon>Lachnospirales</taxon>
        <taxon>Lachnospiraceae</taxon>
        <taxon>Anaerocolumna</taxon>
    </lineage>
</organism>
<dbReference type="InterPro" id="IPR050922">
    <property type="entry name" value="LytR/CpsA/Psr_CW_biosynth"/>
</dbReference>
<keyword evidence="3" id="KW-1003">Cell membrane</keyword>
<dbReference type="PANTHER" id="PTHR33392:SF8">
    <property type="entry name" value="REGULATORY PROTEIN MSRR"/>
    <property type="match status" value="1"/>
</dbReference>
<gene>
    <name evidence="11" type="ORF">acsn021_07540</name>
</gene>
<comment type="subcellular location">
    <subcellularLocation>
        <location evidence="1">Cell membrane</location>
        <topology evidence="1">Single-pass type II membrane protein</topology>
    </subcellularLocation>
</comment>
<dbReference type="KEGG" id="acel:acsn021_07540"/>
<dbReference type="EMBL" id="AP023367">
    <property type="protein sequence ID" value="BCJ93185.1"/>
    <property type="molecule type" value="Genomic_DNA"/>
</dbReference>
<evidence type="ECO:0000256" key="6">
    <source>
        <dbReference type="ARBA" id="ARBA00023015"/>
    </source>
</evidence>
<evidence type="ECO:0000256" key="3">
    <source>
        <dbReference type="ARBA" id="ARBA00022475"/>
    </source>
</evidence>
<keyword evidence="7" id="KW-0472">Membrane</keyword>
<evidence type="ECO:0000256" key="8">
    <source>
        <dbReference type="ARBA" id="ARBA00023163"/>
    </source>
</evidence>
<evidence type="ECO:0000256" key="2">
    <source>
        <dbReference type="ARBA" id="ARBA00006068"/>
    </source>
</evidence>
<dbReference type="Proteomes" id="UP000515561">
    <property type="component" value="Chromosome"/>
</dbReference>
<keyword evidence="12" id="KW-1185">Reference proteome</keyword>
<name>A0A6S6R0R1_9FIRM</name>
<keyword evidence="4" id="KW-0812">Transmembrane</keyword>
<dbReference type="AlphaFoldDB" id="A0A6S6R0R1"/>
<dbReference type="Pfam" id="PF05569">
    <property type="entry name" value="Peptidase_M56"/>
    <property type="match status" value="1"/>
</dbReference>
<protein>
    <recommendedName>
        <fullName evidence="10">Regulatory protein MsrR</fullName>
    </recommendedName>
</protein>
<comment type="function">
    <text evidence="9">Involved in SarA attenuation. Affects resistance to oxacillin and teicoplanin, as well as the synthesis of virulence factors.</text>
</comment>
<dbReference type="PANTHER" id="PTHR33392">
    <property type="entry name" value="POLYISOPRENYL-TEICHOIC ACID--PEPTIDOGLYCAN TEICHOIC ACID TRANSFERASE TAGU"/>
    <property type="match status" value="1"/>
</dbReference>
<comment type="similarity">
    <text evidence="2">Belongs to the LytR/CpsA/Psr (LCP) family.</text>
</comment>
<dbReference type="Gene3D" id="3.40.630.190">
    <property type="entry name" value="LCP protein"/>
    <property type="match status" value="1"/>
</dbReference>
<dbReference type="Pfam" id="PF03816">
    <property type="entry name" value="LytR_cpsA_psr"/>
    <property type="match status" value="1"/>
</dbReference>
<evidence type="ECO:0000256" key="4">
    <source>
        <dbReference type="ARBA" id="ARBA00022692"/>
    </source>
</evidence>
<sequence length="651" mass="74201">MFLTIVSLSVVCSFIIGCVVLIDKIYKKNYSRQWIYITWAVIAIRLIIPVNLGIIEAPVSVNTNMTFAGFNASVEMVSNESFKVSKDANLEQGNNIITESNNTEESSIPSAEFIQKADSNKIDSRAQYSFSIRDSFTFIWVTGFIVFLLYHLTAYVYLKVKLRRWCISCKDEKIVHEFQTLCIEMGITHKINLLICNQVKSPILIGIIKPCIILPTQEFTLEQYRFILKHELIHYKHHDLLYKFILLLANAVHWFNPFVHYMVYLANNVIELYCDERLIAGNNLSYRENYSKTILQIMTGTGKKDYILLSTGFSSRKKQLKNRFYQIMNSKPSKKGVVFVVSMICLILVAGNVMAWFLPVKNVNADRKGMLNSAENITTLSNLPQDSESVPEPLEKVNNILVVGIDGNNTEDYLRADSILMVSINPDTKKVFLTSFLRDIYVEIPQQGKHKLSMAFELGGTNLIKNTLEENFGITIDHTMTIQMKVFEDIINSIGGVRITLTEKEADFLNTTNYITEKKNRNVIAGEQILNGNQALGYVRVSKVPTLQGEQNDLGRTLRLKEVVLSVIEDCSKKDIKILTQVATDFISIVSADLRIDKIIECFNLVMEEDVTIQNLTIPVKDSYTQNIEKGRIILDIDLKVNRKELEQINQ</sequence>
<evidence type="ECO:0000256" key="10">
    <source>
        <dbReference type="ARBA" id="ARBA00040752"/>
    </source>
</evidence>
<evidence type="ECO:0000256" key="1">
    <source>
        <dbReference type="ARBA" id="ARBA00004401"/>
    </source>
</evidence>
<keyword evidence="6" id="KW-0805">Transcription regulation</keyword>
<evidence type="ECO:0000313" key="11">
    <source>
        <dbReference type="EMBL" id="BCJ93185.1"/>
    </source>
</evidence>
<dbReference type="InterPro" id="IPR004474">
    <property type="entry name" value="LytR_CpsA_psr"/>
</dbReference>
<dbReference type="NCBIfam" id="TIGR00350">
    <property type="entry name" value="lytR_cpsA_psr"/>
    <property type="match status" value="1"/>
</dbReference>
<evidence type="ECO:0000256" key="9">
    <source>
        <dbReference type="ARBA" id="ARBA00037178"/>
    </source>
</evidence>
<dbReference type="CDD" id="cd07341">
    <property type="entry name" value="M56_BlaR1_MecR1_like"/>
    <property type="match status" value="1"/>
</dbReference>
<keyword evidence="8" id="KW-0804">Transcription</keyword>
<proteinExistence type="inferred from homology"/>
<evidence type="ECO:0000313" key="12">
    <source>
        <dbReference type="Proteomes" id="UP000515561"/>
    </source>
</evidence>
<reference evidence="11 12" key="1">
    <citation type="journal article" date="2016" name="Int. J. Syst. Evol. Microbiol.">
        <title>Descriptions of Anaerotaenia torta gen. nov., sp. nov. and Anaerocolumna cellulosilytica gen. nov., sp. nov. isolated from a methanogenic reactor of cattle waste.</title>
        <authorList>
            <person name="Uek A."/>
            <person name="Ohtaki Y."/>
            <person name="Kaku N."/>
            <person name="Ueki K."/>
        </authorList>
    </citation>
    <scope>NUCLEOTIDE SEQUENCE [LARGE SCALE GENOMIC DNA]</scope>
    <source>
        <strain evidence="11 12">SN021</strain>
    </source>
</reference>
<dbReference type="GO" id="GO:0005886">
    <property type="term" value="C:plasma membrane"/>
    <property type="evidence" value="ECO:0007669"/>
    <property type="project" value="UniProtKB-SubCell"/>
</dbReference>
<evidence type="ECO:0000256" key="5">
    <source>
        <dbReference type="ARBA" id="ARBA00022989"/>
    </source>
</evidence>
<dbReference type="RefSeq" id="WP_184095592.1">
    <property type="nucleotide sequence ID" value="NZ_AP023367.1"/>
</dbReference>
<evidence type="ECO:0000256" key="7">
    <source>
        <dbReference type="ARBA" id="ARBA00023136"/>
    </source>
</evidence>
<accession>A0A6S6R0R1</accession>